<evidence type="ECO:0000313" key="1">
    <source>
        <dbReference type="EMBL" id="CAF4319851.1"/>
    </source>
</evidence>
<sequence>PPLAPESLIALTVSVYRAATHNNVDNALYILNSGKILILVESLVRHLTGLKIDDLTTSNNDHQSESEKLAQIDLVTNLAEILASLITMYNSVMNDIRKHETETNEDKLIISRLTDFISYMANIAILDRIAAFFRSARAIVNTTKSRIPDMITHLLNLLQQMIYFSRPKVYLPPFGQSSKKSVNDPAQVLSIMKTTNFCEIFSLLYGLLI</sequence>
<organism evidence="1 2">
    <name type="scientific">Adineta steineri</name>
    <dbReference type="NCBI Taxonomy" id="433720"/>
    <lineage>
        <taxon>Eukaryota</taxon>
        <taxon>Metazoa</taxon>
        <taxon>Spiralia</taxon>
        <taxon>Gnathifera</taxon>
        <taxon>Rotifera</taxon>
        <taxon>Eurotatoria</taxon>
        <taxon>Bdelloidea</taxon>
        <taxon>Adinetida</taxon>
        <taxon>Adinetidae</taxon>
        <taxon>Adineta</taxon>
    </lineage>
</organism>
<dbReference type="PANTHER" id="PTHR31434:SF2">
    <property type="entry name" value="S PHASE CYCLIN A-ASSOCIATED PROTEIN IN THE ENDOPLASMIC RETICULUM"/>
    <property type="match status" value="1"/>
</dbReference>
<protein>
    <submittedName>
        <fullName evidence="1">Uncharacterized protein</fullName>
    </submittedName>
</protein>
<dbReference type="EMBL" id="CAJOAZ010017848">
    <property type="protein sequence ID" value="CAF4319851.1"/>
    <property type="molecule type" value="Genomic_DNA"/>
</dbReference>
<name>A0A820J683_9BILA</name>
<feature type="non-terminal residue" evidence="1">
    <location>
        <position position="1"/>
    </location>
</feature>
<proteinExistence type="predicted"/>
<dbReference type="Proteomes" id="UP000663844">
    <property type="component" value="Unassembled WGS sequence"/>
</dbReference>
<dbReference type="PANTHER" id="PTHR31434">
    <property type="entry name" value="S PHASE CYCLIN A-ASSOCIATED PROTEIN IN THE ENDOPLASMIC RETICULUM"/>
    <property type="match status" value="1"/>
</dbReference>
<accession>A0A820J683</accession>
<gene>
    <name evidence="1" type="ORF">OXD698_LOCUS47108</name>
</gene>
<reference evidence="1" key="1">
    <citation type="submission" date="2021-02" db="EMBL/GenBank/DDBJ databases">
        <authorList>
            <person name="Nowell W R."/>
        </authorList>
    </citation>
    <scope>NUCLEOTIDE SEQUENCE</scope>
</reference>
<feature type="non-terminal residue" evidence="1">
    <location>
        <position position="209"/>
    </location>
</feature>
<dbReference type="AlphaFoldDB" id="A0A820J683"/>
<comment type="caution">
    <text evidence="1">The sequence shown here is derived from an EMBL/GenBank/DDBJ whole genome shotgun (WGS) entry which is preliminary data.</text>
</comment>
<evidence type="ECO:0000313" key="2">
    <source>
        <dbReference type="Proteomes" id="UP000663844"/>
    </source>
</evidence>